<comment type="caution">
    <text evidence="2">The sequence shown here is derived from an EMBL/GenBank/DDBJ whole genome shotgun (WGS) entry which is preliminary data.</text>
</comment>
<accession>A0ABS5RLL8</accession>
<evidence type="ECO:0000313" key="3">
    <source>
        <dbReference type="Proteomes" id="UP001519535"/>
    </source>
</evidence>
<dbReference type="SUPFAM" id="SSF47413">
    <property type="entry name" value="lambda repressor-like DNA-binding domains"/>
    <property type="match status" value="1"/>
</dbReference>
<dbReference type="InterPro" id="IPR001387">
    <property type="entry name" value="Cro/C1-type_HTH"/>
</dbReference>
<organism evidence="2 3">
    <name type="scientific">Mycolicibacter acidiphilus</name>
    <dbReference type="NCBI Taxonomy" id="2835306"/>
    <lineage>
        <taxon>Bacteria</taxon>
        <taxon>Bacillati</taxon>
        <taxon>Actinomycetota</taxon>
        <taxon>Actinomycetes</taxon>
        <taxon>Mycobacteriales</taxon>
        <taxon>Mycobacteriaceae</taxon>
        <taxon>Mycolicibacter</taxon>
    </lineage>
</organism>
<reference evidence="2 3" key="1">
    <citation type="submission" date="2021-05" db="EMBL/GenBank/DDBJ databases">
        <title>Mycobacterium acidophilum sp. nov., an extremely acid-tolerant member of the genus Mycobacterium.</title>
        <authorList>
            <person name="Xia J."/>
        </authorList>
    </citation>
    <scope>NUCLEOTIDE SEQUENCE [LARGE SCALE GENOMIC DNA]</scope>
    <source>
        <strain evidence="2 3">M1</strain>
    </source>
</reference>
<evidence type="ECO:0000313" key="2">
    <source>
        <dbReference type="EMBL" id="MBS9535064.1"/>
    </source>
</evidence>
<dbReference type="CDD" id="cd00093">
    <property type="entry name" value="HTH_XRE"/>
    <property type="match status" value="1"/>
</dbReference>
<evidence type="ECO:0000259" key="1">
    <source>
        <dbReference type="PROSITE" id="PS50943"/>
    </source>
</evidence>
<keyword evidence="3" id="KW-1185">Reference proteome</keyword>
<sequence length="199" mass="20874">MFLMPTVQANDLQDLNVTFATQRRKGDMDDAELGKRLRLARETAGWSVRALAEKLGLDGPLLSRTEAGSRALKARELVAASAALGVPLDVLVGGRSVDLDVAARRAEALAEPVGGAVADWLVSVSRAAALFRAEVSDALPAELEAAAIWGDSGGLPERRTVTLASGTVGVAHYLLAELVSAFTFAELPPIKDEDKDNGG</sequence>
<protein>
    <submittedName>
        <fullName evidence="2">Helix-turn-helix transcriptional regulator</fullName>
    </submittedName>
</protein>
<gene>
    <name evidence="2" type="ORF">KIH27_15865</name>
</gene>
<dbReference type="PROSITE" id="PS50943">
    <property type="entry name" value="HTH_CROC1"/>
    <property type="match status" value="1"/>
</dbReference>
<name>A0ABS5RLL8_9MYCO</name>
<dbReference type="Proteomes" id="UP001519535">
    <property type="component" value="Unassembled WGS sequence"/>
</dbReference>
<dbReference type="InterPro" id="IPR010982">
    <property type="entry name" value="Lambda_DNA-bd_dom_sf"/>
</dbReference>
<dbReference type="EMBL" id="JAHCLR010000035">
    <property type="protein sequence ID" value="MBS9535064.1"/>
    <property type="molecule type" value="Genomic_DNA"/>
</dbReference>
<proteinExistence type="predicted"/>
<dbReference type="Gene3D" id="1.10.260.40">
    <property type="entry name" value="lambda repressor-like DNA-binding domains"/>
    <property type="match status" value="1"/>
</dbReference>
<feature type="domain" description="HTH cro/C1-type" evidence="1">
    <location>
        <begin position="37"/>
        <end position="91"/>
    </location>
</feature>
<dbReference type="SMART" id="SM00530">
    <property type="entry name" value="HTH_XRE"/>
    <property type="match status" value="1"/>
</dbReference>
<dbReference type="Pfam" id="PF13560">
    <property type="entry name" value="HTH_31"/>
    <property type="match status" value="1"/>
</dbReference>